<organism evidence="1 2">
    <name type="scientific">Romanomermis culicivorax</name>
    <name type="common">Nematode worm</name>
    <dbReference type="NCBI Taxonomy" id="13658"/>
    <lineage>
        <taxon>Eukaryota</taxon>
        <taxon>Metazoa</taxon>
        <taxon>Ecdysozoa</taxon>
        <taxon>Nematoda</taxon>
        <taxon>Enoplea</taxon>
        <taxon>Dorylaimia</taxon>
        <taxon>Mermithida</taxon>
        <taxon>Mermithoidea</taxon>
        <taxon>Mermithidae</taxon>
        <taxon>Romanomermis</taxon>
    </lineage>
</organism>
<evidence type="ECO:0000313" key="1">
    <source>
        <dbReference type="Proteomes" id="UP000887565"/>
    </source>
</evidence>
<name>A0A915HNT9_ROMCU</name>
<sequence>MDHWEPSNNYESNHQMNLQIDNPLTRITLDQPIHELITFHLMQRHVSPFKIDNAASLSAKIFYTSFVFGLLTFIDSKPGPKTTVMYQWKLNDTLEIMAAYNKTLDNVVLYIHEINFARVFRGSSVFRQQHPNYNRLAALKSYVESELRSTLSIQTITVYKYEMFAQRVNGSPQIGFGMTMNDHQIFSGDIVTTNNFSWDKFKLITPSGNDKYDPLLVQFVQQVSIVHELDDQLQEAFASRQSLSEMGDNNIMEGMIRQVKANEAAALRAAKQFPNIDRFLVSAATQINDDQSLSYFDDNTIDLTVTQTFNSNDVVEDRKLGEKSNQRVDDKWKRCSIQLGYGVYDAYVENDEDIG</sequence>
<accession>A0A915HNT9</accession>
<dbReference type="Proteomes" id="UP000887565">
    <property type="component" value="Unplaced"/>
</dbReference>
<protein>
    <submittedName>
        <fullName evidence="2">Uncharacterized protein</fullName>
    </submittedName>
</protein>
<dbReference type="AlphaFoldDB" id="A0A915HNT9"/>
<evidence type="ECO:0000313" key="2">
    <source>
        <dbReference type="WBParaSite" id="nRc.2.0.1.t03150-RA"/>
    </source>
</evidence>
<dbReference type="WBParaSite" id="nRc.2.0.1.t03150-RA">
    <property type="protein sequence ID" value="nRc.2.0.1.t03150-RA"/>
    <property type="gene ID" value="nRc.2.0.1.g03150"/>
</dbReference>
<reference evidence="2" key="1">
    <citation type="submission" date="2022-11" db="UniProtKB">
        <authorList>
            <consortium name="WormBaseParasite"/>
        </authorList>
    </citation>
    <scope>IDENTIFICATION</scope>
</reference>
<proteinExistence type="predicted"/>
<keyword evidence="1" id="KW-1185">Reference proteome</keyword>